<sequence length="103" mass="11197">MKKMITVMILCIVSAGASAQGLAGGGGGGGGENRMERTEQVLSQLQTRFANANTTRDGKLTREQAQAGMPMVARHFDEMDTHHVGYLTLPQIDAFMAQRMRSR</sequence>
<comment type="caution">
    <text evidence="2">The sequence shown here is derived from an EMBL/GenBank/DDBJ whole genome shotgun (WGS) entry which is preliminary data.</text>
</comment>
<evidence type="ECO:0008006" key="4">
    <source>
        <dbReference type="Google" id="ProtNLM"/>
    </source>
</evidence>
<feature type="signal peptide" evidence="1">
    <location>
        <begin position="1"/>
        <end position="19"/>
    </location>
</feature>
<dbReference type="Proteomes" id="UP000234341">
    <property type="component" value="Unassembled WGS sequence"/>
</dbReference>
<evidence type="ECO:0000313" key="3">
    <source>
        <dbReference type="Proteomes" id="UP000234341"/>
    </source>
</evidence>
<organism evidence="2 3">
    <name type="scientific">Cupriavidus pauculus</name>
    <dbReference type="NCBI Taxonomy" id="82633"/>
    <lineage>
        <taxon>Bacteria</taxon>
        <taxon>Pseudomonadati</taxon>
        <taxon>Pseudomonadota</taxon>
        <taxon>Betaproteobacteria</taxon>
        <taxon>Burkholderiales</taxon>
        <taxon>Burkholderiaceae</taxon>
        <taxon>Cupriavidus</taxon>
    </lineage>
</organism>
<dbReference type="OrthoDB" id="5461251at2"/>
<feature type="chain" id="PRO_5014697824" description="EF-hand domain-containing protein" evidence="1">
    <location>
        <begin position="20"/>
        <end position="103"/>
    </location>
</feature>
<name>A0A2N5C787_9BURK</name>
<keyword evidence="1" id="KW-0732">Signal</keyword>
<proteinExistence type="predicted"/>
<gene>
    <name evidence="2" type="ORF">CYJ10_23340</name>
</gene>
<evidence type="ECO:0000256" key="1">
    <source>
        <dbReference type="SAM" id="SignalP"/>
    </source>
</evidence>
<accession>A0A2N5C787</accession>
<evidence type="ECO:0000313" key="2">
    <source>
        <dbReference type="EMBL" id="PLP98068.1"/>
    </source>
</evidence>
<protein>
    <recommendedName>
        <fullName evidence="4">EF-hand domain-containing protein</fullName>
    </recommendedName>
</protein>
<dbReference type="EMBL" id="PJRP01000013">
    <property type="protein sequence ID" value="PLP98068.1"/>
    <property type="molecule type" value="Genomic_DNA"/>
</dbReference>
<reference evidence="2 3" key="1">
    <citation type="submission" date="2017-12" db="EMBL/GenBank/DDBJ databases">
        <title>Genome sequence of the active heterotrophic nitrifier-denitrifier, Cupriavidus pauculus UM1.</title>
        <authorList>
            <person name="Putonti C."/>
            <person name="Castignetti D."/>
        </authorList>
    </citation>
    <scope>NUCLEOTIDE SEQUENCE [LARGE SCALE GENOMIC DNA]</scope>
    <source>
        <strain evidence="2 3">UM1</strain>
    </source>
</reference>
<dbReference type="AlphaFoldDB" id="A0A2N5C787"/>
<dbReference type="RefSeq" id="WP_101683832.1">
    <property type="nucleotide sequence ID" value="NZ_PJRP01000013.1"/>
</dbReference>
<dbReference type="InterPro" id="IPR011992">
    <property type="entry name" value="EF-hand-dom_pair"/>
</dbReference>
<dbReference type="SUPFAM" id="SSF47473">
    <property type="entry name" value="EF-hand"/>
    <property type="match status" value="1"/>
</dbReference>